<name>A0ABD3GT60_9MARC</name>
<gene>
    <name evidence="2" type="ORF">R1sor_000450</name>
</gene>
<keyword evidence="3" id="KW-1185">Reference proteome</keyword>
<feature type="compositionally biased region" description="Acidic residues" evidence="1">
    <location>
        <begin position="1"/>
        <end position="17"/>
    </location>
</feature>
<evidence type="ECO:0000313" key="3">
    <source>
        <dbReference type="Proteomes" id="UP001633002"/>
    </source>
</evidence>
<reference evidence="2 3" key="1">
    <citation type="submission" date="2024-09" db="EMBL/GenBank/DDBJ databases">
        <title>Chromosome-scale assembly of Riccia sorocarpa.</title>
        <authorList>
            <person name="Paukszto L."/>
        </authorList>
    </citation>
    <scope>NUCLEOTIDE SEQUENCE [LARGE SCALE GENOMIC DNA]</scope>
    <source>
        <strain evidence="2">LP-2024</strain>
        <tissue evidence="2">Aerial parts of the thallus</tissue>
    </source>
</reference>
<proteinExistence type="predicted"/>
<dbReference type="Proteomes" id="UP001633002">
    <property type="component" value="Unassembled WGS sequence"/>
</dbReference>
<sequence length="174" mass="19164">MECEEESAESKDTDDDDTRNMGLARANERSKTGIRDIGSSSQTSVGPRKSGSQKILSDDWAHGVTWTMIAEEMDFMQSAVDGMEEPEGEIRIVDLDVEKAATTVGRFRRNAIVLQALESAPSSDRVASWVRNIVEGRYGAAVCQVKVLTKREFLIVFLSAEGKEAVMSNTPKFV</sequence>
<evidence type="ECO:0000256" key="1">
    <source>
        <dbReference type="SAM" id="MobiDB-lite"/>
    </source>
</evidence>
<dbReference type="AlphaFoldDB" id="A0ABD3GT60"/>
<feature type="compositionally biased region" description="Polar residues" evidence="1">
    <location>
        <begin position="38"/>
        <end position="54"/>
    </location>
</feature>
<comment type="caution">
    <text evidence="2">The sequence shown here is derived from an EMBL/GenBank/DDBJ whole genome shotgun (WGS) entry which is preliminary data.</text>
</comment>
<organism evidence="2 3">
    <name type="scientific">Riccia sorocarpa</name>
    <dbReference type="NCBI Taxonomy" id="122646"/>
    <lineage>
        <taxon>Eukaryota</taxon>
        <taxon>Viridiplantae</taxon>
        <taxon>Streptophyta</taxon>
        <taxon>Embryophyta</taxon>
        <taxon>Marchantiophyta</taxon>
        <taxon>Marchantiopsida</taxon>
        <taxon>Marchantiidae</taxon>
        <taxon>Marchantiales</taxon>
        <taxon>Ricciaceae</taxon>
        <taxon>Riccia</taxon>
    </lineage>
</organism>
<accession>A0ABD3GT60</accession>
<dbReference type="EMBL" id="JBJQOH010000006">
    <property type="protein sequence ID" value="KAL3682428.1"/>
    <property type="molecule type" value="Genomic_DNA"/>
</dbReference>
<evidence type="ECO:0000313" key="2">
    <source>
        <dbReference type="EMBL" id="KAL3682428.1"/>
    </source>
</evidence>
<protein>
    <submittedName>
        <fullName evidence="2">Uncharacterized protein</fullName>
    </submittedName>
</protein>
<feature type="region of interest" description="Disordered" evidence="1">
    <location>
        <begin position="1"/>
        <end position="54"/>
    </location>
</feature>